<dbReference type="InterPro" id="IPR045344">
    <property type="entry name" value="C-JID"/>
</dbReference>
<keyword evidence="1" id="KW-0433">Leucine-rich repeat</keyword>
<name>A0A978UJC5_ZIZJJ</name>
<evidence type="ECO:0000259" key="3">
    <source>
        <dbReference type="Pfam" id="PF20160"/>
    </source>
</evidence>
<keyword evidence="2" id="KW-0677">Repeat</keyword>
<accession>A0A978UJC5</accession>
<dbReference type="Proteomes" id="UP000813462">
    <property type="component" value="Unassembled WGS sequence"/>
</dbReference>
<evidence type="ECO:0000313" key="4">
    <source>
        <dbReference type="EMBL" id="KAH7514906.1"/>
    </source>
</evidence>
<protein>
    <recommendedName>
        <fullName evidence="3">C-JID domain-containing protein</fullName>
    </recommendedName>
</protein>
<gene>
    <name evidence="4" type="ORF">FEM48_Zijuj11G0139900</name>
</gene>
<evidence type="ECO:0000256" key="2">
    <source>
        <dbReference type="ARBA" id="ARBA00022737"/>
    </source>
</evidence>
<reference evidence="4" key="1">
    <citation type="journal article" date="2021" name="Front. Plant Sci.">
        <title>Chromosome-Scale Genome Assembly for Chinese Sour Jujube and Insights Into Its Genome Evolution and Domestication Signature.</title>
        <authorList>
            <person name="Shen L.-Y."/>
            <person name="Luo H."/>
            <person name="Wang X.-L."/>
            <person name="Wang X.-M."/>
            <person name="Qiu X.-J."/>
            <person name="Liu H."/>
            <person name="Zhou S.-S."/>
            <person name="Jia K.-H."/>
            <person name="Nie S."/>
            <person name="Bao Y.-T."/>
            <person name="Zhang R.-G."/>
            <person name="Yun Q.-Z."/>
            <person name="Chai Y.-H."/>
            <person name="Lu J.-Y."/>
            <person name="Li Y."/>
            <person name="Zhao S.-W."/>
            <person name="Mao J.-F."/>
            <person name="Jia S.-G."/>
            <person name="Mao Y.-M."/>
        </authorList>
    </citation>
    <scope>NUCLEOTIDE SEQUENCE</scope>
    <source>
        <strain evidence="4">AT0</strain>
        <tissue evidence="4">Leaf</tissue>
    </source>
</reference>
<dbReference type="EMBL" id="JAEACU010000011">
    <property type="protein sequence ID" value="KAH7514906.1"/>
    <property type="molecule type" value="Genomic_DNA"/>
</dbReference>
<feature type="domain" description="C-JID" evidence="3">
    <location>
        <begin position="27"/>
        <end position="174"/>
    </location>
</feature>
<comment type="caution">
    <text evidence="4">The sequence shown here is derived from an EMBL/GenBank/DDBJ whole genome shotgun (WGS) entry which is preliminary data.</text>
</comment>
<evidence type="ECO:0000313" key="5">
    <source>
        <dbReference type="Proteomes" id="UP000813462"/>
    </source>
</evidence>
<organism evidence="4 5">
    <name type="scientific">Ziziphus jujuba var. spinosa</name>
    <dbReference type="NCBI Taxonomy" id="714518"/>
    <lineage>
        <taxon>Eukaryota</taxon>
        <taxon>Viridiplantae</taxon>
        <taxon>Streptophyta</taxon>
        <taxon>Embryophyta</taxon>
        <taxon>Tracheophyta</taxon>
        <taxon>Spermatophyta</taxon>
        <taxon>Magnoliopsida</taxon>
        <taxon>eudicotyledons</taxon>
        <taxon>Gunneridae</taxon>
        <taxon>Pentapetalae</taxon>
        <taxon>rosids</taxon>
        <taxon>fabids</taxon>
        <taxon>Rosales</taxon>
        <taxon>Rhamnaceae</taxon>
        <taxon>Paliureae</taxon>
        <taxon>Ziziphus</taxon>
    </lineage>
</organism>
<dbReference type="Pfam" id="PF20160">
    <property type="entry name" value="C-JID"/>
    <property type="match status" value="1"/>
</dbReference>
<evidence type="ECO:0000256" key="1">
    <source>
        <dbReference type="ARBA" id="ARBA00022614"/>
    </source>
</evidence>
<proteinExistence type="predicted"/>
<sequence>MLSWSDIQQVEGIREDYDFRHRQAVYPGNEIPEWLSHQTDDGNPLHIHLPPNWFPIHSPLFGFTFSVVFRVYGYVSCPVIHLEINLKTNVNSDDRLHRRYEIPRLLINNWRWGIDEPEMERDHVFIADVELNLKELFGEEWSSVCCNVTEASFRVDICGPHNFDWEIKKVGVGLANTWEENFTRQNTWMALLRDSQGFRNAKFQ</sequence>
<dbReference type="AlphaFoldDB" id="A0A978UJC5"/>